<dbReference type="Pfam" id="PF12937">
    <property type="entry name" value="F-box-like"/>
    <property type="match status" value="1"/>
</dbReference>
<dbReference type="Gene3D" id="1.20.1280.50">
    <property type="match status" value="1"/>
</dbReference>
<accession>A0AAV0Z851</accession>
<dbReference type="InterPro" id="IPR055336">
    <property type="entry name" value="At4g00755-like"/>
</dbReference>
<organism evidence="2 3">
    <name type="scientific">Vicia faba</name>
    <name type="common">Broad bean</name>
    <name type="synonym">Faba vulgaris</name>
    <dbReference type="NCBI Taxonomy" id="3906"/>
    <lineage>
        <taxon>Eukaryota</taxon>
        <taxon>Viridiplantae</taxon>
        <taxon>Streptophyta</taxon>
        <taxon>Embryophyta</taxon>
        <taxon>Tracheophyta</taxon>
        <taxon>Spermatophyta</taxon>
        <taxon>Magnoliopsida</taxon>
        <taxon>eudicotyledons</taxon>
        <taxon>Gunneridae</taxon>
        <taxon>Pentapetalae</taxon>
        <taxon>rosids</taxon>
        <taxon>fabids</taxon>
        <taxon>Fabales</taxon>
        <taxon>Fabaceae</taxon>
        <taxon>Papilionoideae</taxon>
        <taxon>50 kb inversion clade</taxon>
        <taxon>NPAAA clade</taxon>
        <taxon>Hologalegina</taxon>
        <taxon>IRL clade</taxon>
        <taxon>Fabeae</taxon>
        <taxon>Vicia</taxon>
    </lineage>
</organism>
<gene>
    <name evidence="2" type="ORF">VFH_I101800</name>
</gene>
<proteinExistence type="predicted"/>
<evidence type="ECO:0000313" key="3">
    <source>
        <dbReference type="Proteomes" id="UP001157006"/>
    </source>
</evidence>
<dbReference type="PANTHER" id="PTHR39741">
    <property type="entry name" value="F-BOX DOMAIN CONTAINING PROTEIN, EXPRESSED"/>
    <property type="match status" value="1"/>
</dbReference>
<protein>
    <recommendedName>
        <fullName evidence="1">F-box domain-containing protein</fullName>
    </recommendedName>
</protein>
<feature type="domain" description="F-box" evidence="1">
    <location>
        <begin position="17"/>
        <end position="57"/>
    </location>
</feature>
<dbReference type="AlphaFoldDB" id="A0AAV0Z851"/>
<dbReference type="EMBL" id="OX451735">
    <property type="protein sequence ID" value="CAI8593644.1"/>
    <property type="molecule type" value="Genomic_DNA"/>
</dbReference>
<dbReference type="InterPro" id="IPR001810">
    <property type="entry name" value="F-box_dom"/>
</dbReference>
<dbReference type="SUPFAM" id="SSF81383">
    <property type="entry name" value="F-box domain"/>
    <property type="match status" value="1"/>
</dbReference>
<reference evidence="2 3" key="1">
    <citation type="submission" date="2023-01" db="EMBL/GenBank/DDBJ databases">
        <authorList>
            <person name="Kreplak J."/>
        </authorList>
    </citation>
    <scope>NUCLEOTIDE SEQUENCE [LARGE SCALE GENOMIC DNA]</scope>
</reference>
<dbReference type="PANTHER" id="PTHR39741:SF2">
    <property type="entry name" value="F-BOX DOMAIN-CONTAINING PROTEIN"/>
    <property type="match status" value="1"/>
</dbReference>
<evidence type="ECO:0000313" key="2">
    <source>
        <dbReference type="EMBL" id="CAI8593644.1"/>
    </source>
</evidence>
<evidence type="ECO:0000259" key="1">
    <source>
        <dbReference type="Pfam" id="PF12937"/>
    </source>
</evidence>
<name>A0AAV0Z851_VICFA</name>
<dbReference type="InterPro" id="IPR036047">
    <property type="entry name" value="F-box-like_dom_sf"/>
</dbReference>
<keyword evidence="3" id="KW-1185">Reference proteome</keyword>
<dbReference type="Proteomes" id="UP001157006">
    <property type="component" value="Chromosome 1S"/>
</dbReference>
<sequence>MSKVKTNLDLIQWLGHDMSIKVFSYLDNSRDLVRASAVSSSWNDFVIENGLCKQLCLKKIPEIYGVVRTIEVDNLFKVVGSKLWYYTEKRERLNRNHRVYALLAFGFVPMNNCISQAICASSTDDCVRESLTSTLEPRDITEHGPSYWSSIGQSDPSVTETLLYRLYSKICLVTEIQVQPFQDYFNDGFPIYSAKAIRFRLGGASEPMEIDSKFVLRDKMAFSRHDIWAYTSPVFPMSQENKLQHFKLPEPVFCIGGFLMVELLGSAQKNENDNLFYICISHIKVVGRIISPEFIVRRGRFDDMEAAASNVSLTSIQGGVGM</sequence>